<dbReference type="Pfam" id="PF03167">
    <property type="entry name" value="UDG"/>
    <property type="match status" value="1"/>
</dbReference>
<dbReference type="Proteomes" id="UP001221217">
    <property type="component" value="Unassembled WGS sequence"/>
</dbReference>
<dbReference type="CDD" id="cd19374">
    <property type="entry name" value="UDG-F3_SMUG1-like"/>
    <property type="match status" value="1"/>
</dbReference>
<comment type="similarity">
    <text evidence="1">Belongs to the uracil-DNA glycosylase (UDG) superfamily. SMUG1 family.</text>
</comment>
<dbReference type="FunFam" id="3.40.470.10:FF:000005">
    <property type="entry name" value="Single-strand selective monofunctional uracil DNA glycosylase"/>
    <property type="match status" value="1"/>
</dbReference>
<dbReference type="PANTHER" id="PTHR13235">
    <property type="entry name" value="SINGLE-STRAND SELECTIVE MONOFUNCTIONAL URACIL DNA GLYCOSYLASE"/>
    <property type="match status" value="1"/>
</dbReference>
<evidence type="ECO:0000313" key="8">
    <source>
        <dbReference type="Proteomes" id="UP001221217"/>
    </source>
</evidence>
<dbReference type="GO" id="GO:0017065">
    <property type="term" value="F:single-strand selective uracil DNA N-glycosylase activity"/>
    <property type="evidence" value="ECO:0007669"/>
    <property type="project" value="InterPro"/>
</dbReference>
<dbReference type="InterPro" id="IPR039134">
    <property type="entry name" value="SMUG1"/>
</dbReference>
<evidence type="ECO:0000256" key="5">
    <source>
        <dbReference type="ARBA" id="ARBA00023204"/>
    </source>
</evidence>
<accession>A0AAJ1IEI2</accession>
<dbReference type="PANTHER" id="PTHR13235:SF2">
    <property type="entry name" value="SINGLE-STRAND SELECTIVE MONOFUNCTIONAL URACIL DNA GLYCOSYLASE"/>
    <property type="match status" value="1"/>
</dbReference>
<feature type="domain" description="Uracil-DNA glycosylase-like" evidence="6">
    <location>
        <begin position="47"/>
        <end position="224"/>
    </location>
</feature>
<keyword evidence="2" id="KW-0227">DNA damage</keyword>
<evidence type="ECO:0000256" key="2">
    <source>
        <dbReference type="ARBA" id="ARBA00022763"/>
    </source>
</evidence>
<reference evidence="7 8" key="1">
    <citation type="submission" date="2022-12" db="EMBL/GenBank/DDBJ databases">
        <title>Metagenome assembled genome from gulf of manar.</title>
        <authorList>
            <person name="Kohli P."/>
            <person name="Pk S."/>
            <person name="Venkata Ramana C."/>
            <person name="Sasikala C."/>
        </authorList>
    </citation>
    <scope>NUCLEOTIDE SEQUENCE [LARGE SCALE GENOMIC DNA]</scope>
    <source>
        <strain evidence="7">JB008</strain>
    </source>
</reference>
<dbReference type="AlphaFoldDB" id="A0AAJ1IEI2"/>
<name>A0AAJ1IEI2_9SPIO</name>
<dbReference type="InterPro" id="IPR005122">
    <property type="entry name" value="Uracil-DNA_glycosylase-like"/>
</dbReference>
<evidence type="ECO:0000256" key="3">
    <source>
        <dbReference type="ARBA" id="ARBA00022801"/>
    </source>
</evidence>
<dbReference type="GO" id="GO:0003677">
    <property type="term" value="F:DNA binding"/>
    <property type="evidence" value="ECO:0007669"/>
    <property type="project" value="UniProtKB-KW"/>
</dbReference>
<dbReference type="GO" id="GO:0006284">
    <property type="term" value="P:base-excision repair"/>
    <property type="evidence" value="ECO:0007669"/>
    <property type="project" value="InterPro"/>
</dbReference>
<dbReference type="SUPFAM" id="SSF52141">
    <property type="entry name" value="Uracil-DNA glycosylase-like"/>
    <property type="match status" value="1"/>
</dbReference>
<evidence type="ECO:0000256" key="4">
    <source>
        <dbReference type="ARBA" id="ARBA00023125"/>
    </source>
</evidence>
<keyword evidence="5" id="KW-0234">DNA repair</keyword>
<protein>
    <submittedName>
        <fullName evidence="7">Single-stranded DNA-binding protein</fullName>
    </submittedName>
</protein>
<comment type="caution">
    <text evidence="7">The sequence shown here is derived from an EMBL/GenBank/DDBJ whole genome shotgun (WGS) entry which is preliminary data.</text>
</comment>
<dbReference type="GO" id="GO:0000703">
    <property type="term" value="F:oxidized pyrimidine nucleobase lesion DNA N-glycosylase activity"/>
    <property type="evidence" value="ECO:0007669"/>
    <property type="project" value="TreeGrafter"/>
</dbReference>
<gene>
    <name evidence="7" type="ORF">PQJ61_06780</name>
</gene>
<sequence length="244" mass="27476">MNRTEQLKYAARELSAAVSKLKFTEEITHIYNPLEYAWEAHKLYLEKYGDGAKKIIFLGMNPGPWGMAQTGLPFGEIDAAVNWLGIKTTVGKPENEHPKRMVDGFECSRSEVSGRRLWGLMAERFRTPEAFFAEHWVANYCPMSFMTESGKNFTPDKLPRAEQEELFAACDVHLRATVEILEAEWVLGIGKFAETRINTAMKTEVETGKIKSGTVLHPSPASPAANRGWAEAATKKMRTYGLWV</sequence>
<evidence type="ECO:0000256" key="1">
    <source>
        <dbReference type="ARBA" id="ARBA00007889"/>
    </source>
</evidence>
<proteinExistence type="inferred from homology"/>
<evidence type="ECO:0000313" key="7">
    <source>
        <dbReference type="EMBL" id="MDC7226452.1"/>
    </source>
</evidence>
<keyword evidence="4 7" id="KW-0238">DNA-binding</keyword>
<dbReference type="Gene3D" id="3.40.470.10">
    <property type="entry name" value="Uracil-DNA glycosylase-like domain"/>
    <property type="match status" value="1"/>
</dbReference>
<keyword evidence="3" id="KW-0378">Hydrolase</keyword>
<dbReference type="InterPro" id="IPR036895">
    <property type="entry name" value="Uracil-DNA_glycosylase-like_sf"/>
</dbReference>
<dbReference type="EMBL" id="JAQQAL010000011">
    <property type="protein sequence ID" value="MDC7226452.1"/>
    <property type="molecule type" value="Genomic_DNA"/>
</dbReference>
<organism evidence="7 8">
    <name type="scientific">Candidatus Thalassospirochaeta sargassi</name>
    <dbReference type="NCBI Taxonomy" id="3119039"/>
    <lineage>
        <taxon>Bacteria</taxon>
        <taxon>Pseudomonadati</taxon>
        <taxon>Spirochaetota</taxon>
        <taxon>Spirochaetia</taxon>
        <taxon>Spirochaetales</taxon>
        <taxon>Spirochaetaceae</taxon>
        <taxon>Candidatus Thalassospirochaeta</taxon>
    </lineage>
</organism>
<evidence type="ECO:0000259" key="6">
    <source>
        <dbReference type="Pfam" id="PF03167"/>
    </source>
</evidence>